<keyword evidence="2" id="KW-1185">Reference proteome</keyword>
<name>A0ABM0Y618_CAMSA</name>
<evidence type="ECO:0000313" key="3">
    <source>
        <dbReference type="RefSeq" id="XP_010496081.1"/>
    </source>
</evidence>
<dbReference type="Proteomes" id="UP000694864">
    <property type="component" value="Unplaced"/>
</dbReference>
<gene>
    <name evidence="3" type="primary">LOC104773204</name>
</gene>
<evidence type="ECO:0000313" key="2">
    <source>
        <dbReference type="Proteomes" id="UP000694864"/>
    </source>
</evidence>
<organism evidence="2 3">
    <name type="scientific">Camelina sativa</name>
    <name type="common">False flax</name>
    <name type="synonym">Myagrum sativum</name>
    <dbReference type="NCBI Taxonomy" id="90675"/>
    <lineage>
        <taxon>Eukaryota</taxon>
        <taxon>Viridiplantae</taxon>
        <taxon>Streptophyta</taxon>
        <taxon>Embryophyta</taxon>
        <taxon>Tracheophyta</taxon>
        <taxon>Spermatophyta</taxon>
        <taxon>Magnoliopsida</taxon>
        <taxon>eudicotyledons</taxon>
        <taxon>Gunneridae</taxon>
        <taxon>Pentapetalae</taxon>
        <taxon>rosids</taxon>
        <taxon>malvids</taxon>
        <taxon>Brassicales</taxon>
        <taxon>Brassicaceae</taxon>
        <taxon>Camelineae</taxon>
        <taxon>Camelina</taxon>
    </lineage>
</organism>
<feature type="compositionally biased region" description="Basic and acidic residues" evidence="1">
    <location>
        <begin position="35"/>
        <end position="45"/>
    </location>
</feature>
<sequence>MGKEETGAVKEAKGNSKSEKSKESENHRKNKKKQSNGDDTSRYHEEEEEEEEEEGEEASGCWVKFRFMIGCVPSSKSDLDASSSSICGTTSTVTTIESKSANEKSNDQPVAYFPKITILGVLLDLSARIREI</sequence>
<dbReference type="GeneID" id="104773204"/>
<accession>A0ABM0Y618</accession>
<evidence type="ECO:0000256" key="1">
    <source>
        <dbReference type="SAM" id="MobiDB-lite"/>
    </source>
</evidence>
<proteinExistence type="predicted"/>
<feature type="region of interest" description="Disordered" evidence="1">
    <location>
        <begin position="1"/>
        <end position="58"/>
    </location>
</feature>
<dbReference type="RefSeq" id="XP_010496081.1">
    <property type="nucleotide sequence ID" value="XM_010497779.2"/>
</dbReference>
<feature type="compositionally biased region" description="Acidic residues" evidence="1">
    <location>
        <begin position="46"/>
        <end position="57"/>
    </location>
</feature>
<feature type="compositionally biased region" description="Basic and acidic residues" evidence="1">
    <location>
        <begin position="1"/>
        <end position="27"/>
    </location>
</feature>
<protein>
    <submittedName>
        <fullName evidence="3">Probable receptor-like protein kinase At5g15080</fullName>
    </submittedName>
</protein>
<reference evidence="3" key="2">
    <citation type="submission" date="2025-08" db="UniProtKB">
        <authorList>
            <consortium name="RefSeq"/>
        </authorList>
    </citation>
    <scope>IDENTIFICATION</scope>
    <source>
        <tissue evidence="3">Leaf</tissue>
    </source>
</reference>
<reference evidence="2" key="1">
    <citation type="journal article" date="2014" name="Nat. Commun.">
        <title>The emerging biofuel crop Camelina sativa retains a highly undifferentiated hexaploid genome structure.</title>
        <authorList>
            <person name="Kagale S."/>
            <person name="Koh C."/>
            <person name="Nixon J."/>
            <person name="Bollina V."/>
            <person name="Clarke W.E."/>
            <person name="Tuteja R."/>
            <person name="Spillane C."/>
            <person name="Robinson S.J."/>
            <person name="Links M.G."/>
            <person name="Clarke C."/>
            <person name="Higgins E.E."/>
            <person name="Huebert T."/>
            <person name="Sharpe A.G."/>
            <person name="Parkin I.A."/>
        </authorList>
    </citation>
    <scope>NUCLEOTIDE SEQUENCE [LARGE SCALE GENOMIC DNA]</scope>
    <source>
        <strain evidence="2">cv. DH55</strain>
    </source>
</reference>